<protein>
    <submittedName>
        <fullName evidence="1">Uncharacterized protein</fullName>
    </submittedName>
</protein>
<evidence type="ECO:0000313" key="2">
    <source>
        <dbReference type="Proteomes" id="UP000807342"/>
    </source>
</evidence>
<sequence length="78" mass="8812">MHQSPTTAGLQPSHSRRNGSIMARTRAAIDLGACPGPRPYPTSIWIRQQIVQRSADWCLINNYGLQILIVYFRSSWSL</sequence>
<evidence type="ECO:0000313" key="1">
    <source>
        <dbReference type="EMBL" id="KAF9440946.1"/>
    </source>
</evidence>
<gene>
    <name evidence="1" type="ORF">P691DRAFT_800807</name>
</gene>
<comment type="caution">
    <text evidence="1">The sequence shown here is derived from an EMBL/GenBank/DDBJ whole genome shotgun (WGS) entry which is preliminary data.</text>
</comment>
<name>A0A9P6BUZ0_9AGAR</name>
<keyword evidence="2" id="KW-1185">Reference proteome</keyword>
<dbReference type="EMBL" id="MU152156">
    <property type="protein sequence ID" value="KAF9440946.1"/>
    <property type="molecule type" value="Genomic_DNA"/>
</dbReference>
<organism evidence="1 2">
    <name type="scientific">Macrolepiota fuliginosa MF-IS2</name>
    <dbReference type="NCBI Taxonomy" id="1400762"/>
    <lineage>
        <taxon>Eukaryota</taxon>
        <taxon>Fungi</taxon>
        <taxon>Dikarya</taxon>
        <taxon>Basidiomycota</taxon>
        <taxon>Agaricomycotina</taxon>
        <taxon>Agaricomycetes</taxon>
        <taxon>Agaricomycetidae</taxon>
        <taxon>Agaricales</taxon>
        <taxon>Agaricineae</taxon>
        <taxon>Agaricaceae</taxon>
        <taxon>Macrolepiota</taxon>
    </lineage>
</organism>
<proteinExistence type="predicted"/>
<dbReference type="Proteomes" id="UP000807342">
    <property type="component" value="Unassembled WGS sequence"/>
</dbReference>
<feature type="non-terminal residue" evidence="1">
    <location>
        <position position="78"/>
    </location>
</feature>
<accession>A0A9P6BUZ0</accession>
<reference evidence="1" key="1">
    <citation type="submission" date="2020-11" db="EMBL/GenBank/DDBJ databases">
        <authorList>
            <consortium name="DOE Joint Genome Institute"/>
            <person name="Ahrendt S."/>
            <person name="Riley R."/>
            <person name="Andreopoulos W."/>
            <person name="Labutti K."/>
            <person name="Pangilinan J."/>
            <person name="Ruiz-Duenas F.J."/>
            <person name="Barrasa J.M."/>
            <person name="Sanchez-Garcia M."/>
            <person name="Camarero S."/>
            <person name="Miyauchi S."/>
            <person name="Serrano A."/>
            <person name="Linde D."/>
            <person name="Babiker R."/>
            <person name="Drula E."/>
            <person name="Ayuso-Fernandez I."/>
            <person name="Pacheco R."/>
            <person name="Padilla G."/>
            <person name="Ferreira P."/>
            <person name="Barriuso J."/>
            <person name="Kellner H."/>
            <person name="Castanera R."/>
            <person name="Alfaro M."/>
            <person name="Ramirez L."/>
            <person name="Pisabarro A.G."/>
            <person name="Kuo A."/>
            <person name="Tritt A."/>
            <person name="Lipzen A."/>
            <person name="He G."/>
            <person name="Yan M."/>
            <person name="Ng V."/>
            <person name="Cullen D."/>
            <person name="Martin F."/>
            <person name="Rosso M.-N."/>
            <person name="Henrissat B."/>
            <person name="Hibbett D."/>
            <person name="Martinez A.T."/>
            <person name="Grigoriev I.V."/>
        </authorList>
    </citation>
    <scope>NUCLEOTIDE SEQUENCE</scope>
    <source>
        <strain evidence="1">MF-IS2</strain>
    </source>
</reference>
<dbReference type="AlphaFoldDB" id="A0A9P6BUZ0"/>